<reference evidence="1 2" key="1">
    <citation type="journal article" date="2016" name="Genome Announc.">
        <title>Draft Genome Sequences of Five Rapidly Growing Mycobacterium Species, M. thermoresistibile, M. fortuitum subsp. acetamidolyticum, M. canariasense, M. brisbanense, and M. novocastrense.</title>
        <authorList>
            <person name="Katahira K."/>
            <person name="Ogura Y."/>
            <person name="Gotoh Y."/>
            <person name="Hayashi T."/>
        </authorList>
    </citation>
    <scope>NUCLEOTIDE SEQUENCE [LARGE SCALE GENOMIC DNA]</scope>
    <source>
        <strain evidence="1 2">JCM6362</strain>
    </source>
</reference>
<dbReference type="OrthoDB" id="3382273at2"/>
<name>A0A100XFI1_MYCTH</name>
<dbReference type="Gene3D" id="2.30.110.10">
    <property type="entry name" value="Electron Transport, Fmn-binding Protein, Chain A"/>
    <property type="match status" value="1"/>
</dbReference>
<evidence type="ECO:0000313" key="2">
    <source>
        <dbReference type="Proteomes" id="UP000069654"/>
    </source>
</evidence>
<dbReference type="AlphaFoldDB" id="A0A100XFI1"/>
<comment type="caution">
    <text evidence="1">The sequence shown here is derived from an EMBL/GenBank/DDBJ whole genome shotgun (WGS) entry which is preliminary data.</text>
</comment>
<organism evidence="1 2">
    <name type="scientific">Mycolicibacterium thermoresistibile</name>
    <name type="common">Mycobacterium thermoresistibile</name>
    <dbReference type="NCBI Taxonomy" id="1797"/>
    <lineage>
        <taxon>Bacteria</taxon>
        <taxon>Bacillati</taxon>
        <taxon>Actinomycetota</taxon>
        <taxon>Actinomycetes</taxon>
        <taxon>Mycobacteriales</taxon>
        <taxon>Mycobacteriaceae</taxon>
        <taxon>Mycolicibacterium</taxon>
    </lineage>
</organism>
<reference evidence="2" key="2">
    <citation type="submission" date="2016-02" db="EMBL/GenBank/DDBJ databases">
        <title>Draft genome sequence of five rapidly growing Mycobacterium species.</title>
        <authorList>
            <person name="Katahira K."/>
            <person name="Gotou Y."/>
            <person name="Iida K."/>
            <person name="Ogura Y."/>
            <person name="Hayashi T."/>
        </authorList>
    </citation>
    <scope>NUCLEOTIDE SEQUENCE [LARGE SCALE GENOMIC DNA]</scope>
    <source>
        <strain evidence="2">JCM6362</strain>
    </source>
</reference>
<gene>
    <name evidence="1" type="ORF">RMCT_2605</name>
</gene>
<dbReference type="OMA" id="MAHSIVW"/>
<sequence length="160" mass="17799">MTALQRVAPAFVAMAHEIVWATAATVGADGVPRTRILHPLWQWDGERLTGWIATVPTPLKRGHIAAHPVVSLSYWSPSHDTCSAECRVRWVYDDAGRSTVWELFKNAPGPVGYDPAIIPQWRDGPTCEAFAAWRLTPLRLRVMPGTVLTQGRGDVLHWRA</sequence>
<accession>A0A100XFI1</accession>
<dbReference type="Proteomes" id="UP000069654">
    <property type="component" value="Unassembled WGS sequence"/>
</dbReference>
<proteinExistence type="predicted"/>
<dbReference type="InterPro" id="IPR012349">
    <property type="entry name" value="Split_barrel_FMN-bd"/>
</dbReference>
<evidence type="ECO:0000313" key="1">
    <source>
        <dbReference type="EMBL" id="GAT15635.1"/>
    </source>
</evidence>
<dbReference type="RefSeq" id="WP_003926531.1">
    <property type="nucleotide sequence ID" value="NZ_BCTB01000018.1"/>
</dbReference>
<dbReference type="STRING" id="1797.RMCT_2605"/>
<dbReference type="SUPFAM" id="SSF50475">
    <property type="entry name" value="FMN-binding split barrel"/>
    <property type="match status" value="1"/>
</dbReference>
<protein>
    <submittedName>
        <fullName evidence="1">Pyridoxamine 5'-phosphate oxidase</fullName>
    </submittedName>
</protein>
<dbReference type="EMBL" id="BCTB01000018">
    <property type="protein sequence ID" value="GAT15635.1"/>
    <property type="molecule type" value="Genomic_DNA"/>
</dbReference>